<protein>
    <recommendedName>
        <fullName evidence="8">NAC domain-containing protein</fullName>
    </recommendedName>
</protein>
<dbReference type="Proteomes" id="UP001151532">
    <property type="component" value="Chromosome 17"/>
</dbReference>
<organism evidence="9 10">
    <name type="scientific">Salix purpurea</name>
    <name type="common">Purple osier willow</name>
    <dbReference type="NCBI Taxonomy" id="77065"/>
    <lineage>
        <taxon>Eukaryota</taxon>
        <taxon>Viridiplantae</taxon>
        <taxon>Streptophyta</taxon>
        <taxon>Embryophyta</taxon>
        <taxon>Tracheophyta</taxon>
        <taxon>Spermatophyta</taxon>
        <taxon>Magnoliopsida</taxon>
        <taxon>eudicotyledons</taxon>
        <taxon>Gunneridae</taxon>
        <taxon>Pentapetalae</taxon>
        <taxon>rosids</taxon>
        <taxon>fabids</taxon>
        <taxon>Malpighiales</taxon>
        <taxon>Salicaceae</taxon>
        <taxon>Saliceae</taxon>
        <taxon>Salix</taxon>
    </lineage>
</organism>
<dbReference type="AlphaFoldDB" id="A0A9Q0US97"/>
<evidence type="ECO:0000256" key="5">
    <source>
        <dbReference type="ARBA" id="ARBA00023242"/>
    </source>
</evidence>
<evidence type="ECO:0000256" key="2">
    <source>
        <dbReference type="ARBA" id="ARBA00023015"/>
    </source>
</evidence>
<keyword evidence="7" id="KW-0472">Membrane</keyword>
<name>A0A9Q0US97_SALPP</name>
<reference evidence="9" key="1">
    <citation type="submission" date="2022-11" db="EMBL/GenBank/DDBJ databases">
        <authorList>
            <person name="Hyden B.L."/>
            <person name="Feng K."/>
            <person name="Yates T."/>
            <person name="Jawdy S."/>
            <person name="Smart L.B."/>
            <person name="Muchero W."/>
        </authorList>
    </citation>
    <scope>NUCLEOTIDE SEQUENCE</scope>
    <source>
        <tissue evidence="9">Shoot tip</tissue>
    </source>
</reference>
<evidence type="ECO:0000256" key="4">
    <source>
        <dbReference type="ARBA" id="ARBA00023163"/>
    </source>
</evidence>
<keyword evidence="2" id="KW-0805">Transcription regulation</keyword>
<proteinExistence type="predicted"/>
<evidence type="ECO:0000256" key="3">
    <source>
        <dbReference type="ARBA" id="ARBA00023125"/>
    </source>
</evidence>
<dbReference type="EMBL" id="JAPFFK010000011">
    <property type="protein sequence ID" value="KAJ6735242.1"/>
    <property type="molecule type" value="Genomic_DNA"/>
</dbReference>
<keyword evidence="10" id="KW-1185">Reference proteome</keyword>
<keyword evidence="7" id="KW-0812">Transmembrane</keyword>
<dbReference type="PANTHER" id="PTHR31744:SF210">
    <property type="entry name" value="NAC DOMAIN-CONTAINING PROTEIN 86-LIKE"/>
    <property type="match status" value="1"/>
</dbReference>
<dbReference type="PROSITE" id="PS51005">
    <property type="entry name" value="NAC"/>
    <property type="match status" value="1"/>
</dbReference>
<evidence type="ECO:0000313" key="10">
    <source>
        <dbReference type="Proteomes" id="UP001151532"/>
    </source>
</evidence>
<keyword evidence="7" id="KW-1133">Transmembrane helix</keyword>
<keyword evidence="5" id="KW-0539">Nucleus</keyword>
<dbReference type="InterPro" id="IPR036093">
    <property type="entry name" value="NAC_dom_sf"/>
</dbReference>
<dbReference type="PANTHER" id="PTHR31744">
    <property type="entry name" value="PROTEIN CUP-SHAPED COTYLEDON 2-RELATED"/>
    <property type="match status" value="1"/>
</dbReference>
<evidence type="ECO:0000256" key="1">
    <source>
        <dbReference type="ARBA" id="ARBA00004123"/>
    </source>
</evidence>
<gene>
    <name evidence="9" type="ORF">OIU79_002335</name>
</gene>
<dbReference type="InterPro" id="IPR003441">
    <property type="entry name" value="NAC-dom"/>
</dbReference>
<dbReference type="GO" id="GO:0005634">
    <property type="term" value="C:nucleus"/>
    <property type="evidence" value="ECO:0007669"/>
    <property type="project" value="UniProtKB-SubCell"/>
</dbReference>
<dbReference type="GO" id="GO:0006355">
    <property type="term" value="P:regulation of DNA-templated transcription"/>
    <property type="evidence" value="ECO:0007669"/>
    <property type="project" value="InterPro"/>
</dbReference>
<sequence>MEKEEKPHHAPFRKGDYITNFNTTFRTPSSSLIFPDLPPARDLSSLAGLIASHLLLLAFRRKINGHKIELEIIPEVDLYKCEPWDLPGKSLLPSKDLEWYFFSPRDRKYPNGSRTNRATKAGYWKATGKDRKVLSQMRAVGMKKTLVYYRGRAPHGARTGWVMHEYRLDERECETNTGLQDSYALCRVSKKNTNIPKIEEHYVSTAYRMPCEHSSSIELYSDHGRSEEFESSNYPMHKNVDTCSTSYRGTVGSPLDISESRNGKWAPSMDGFGMSAPQFPSHSTIPYPSSNVNKALECARLQHRFTLPPLEVEDFPQVGLADIKMMQQPSMPESTSTHHTDILQEIRSVAHAPQELINQSSFQDTWGGNYAAPDLDFTFITSSRYIEISDLDEAFKTERMVENLRWVGMSNDDLEKSFMEETKIVPIENISSFRSRGLHEVHGENGHADDCMGFNDSDDFSLGFINDEPNDDTFIDESNVDDLASSPSFEVVEEIKVNHGLFVSTRQATETFFHQLVPSQTVKIYLNPAMVASNFSIEKADSTQSYGTETTNSSTARENFTGSKSPVQYPWRNLARNIVCLIVIILMHRFYLGENVENGKLMDGLIMGSGCAGEEGCCPSKNIKPAMKPAGKLIKWGDSKKEKDFLVTIRGSGGTKFGVFLKNLGLFLTISFALCTILINHAMTS</sequence>
<evidence type="ECO:0000256" key="7">
    <source>
        <dbReference type="SAM" id="Phobius"/>
    </source>
</evidence>
<keyword evidence="4" id="KW-0804">Transcription</keyword>
<dbReference type="SUPFAM" id="SSF101941">
    <property type="entry name" value="NAC domain"/>
    <property type="match status" value="1"/>
</dbReference>
<feature type="transmembrane region" description="Helical" evidence="7">
    <location>
        <begin position="664"/>
        <end position="683"/>
    </location>
</feature>
<dbReference type="OrthoDB" id="1860415at2759"/>
<accession>A0A9Q0US97</accession>
<comment type="subcellular location">
    <subcellularLocation>
        <location evidence="1">Nucleus</location>
    </subcellularLocation>
</comment>
<feature type="region of interest" description="Disordered" evidence="6">
    <location>
        <begin position="544"/>
        <end position="563"/>
    </location>
</feature>
<evidence type="ECO:0000256" key="6">
    <source>
        <dbReference type="SAM" id="MobiDB-lite"/>
    </source>
</evidence>
<reference evidence="9" key="2">
    <citation type="journal article" date="2023" name="Int. J. Mol. Sci.">
        <title>De Novo Assembly and Annotation of 11 Diverse Shrub Willow (Salix) Genomes Reveals Novel Gene Organization in Sex-Linked Regions.</title>
        <authorList>
            <person name="Hyden B."/>
            <person name="Feng K."/>
            <person name="Yates T.B."/>
            <person name="Jawdy S."/>
            <person name="Cereghino C."/>
            <person name="Smart L.B."/>
            <person name="Muchero W."/>
        </authorList>
    </citation>
    <scope>NUCLEOTIDE SEQUENCE</scope>
    <source>
        <tissue evidence="9">Shoot tip</tissue>
    </source>
</reference>
<evidence type="ECO:0000259" key="8">
    <source>
        <dbReference type="PROSITE" id="PS51005"/>
    </source>
</evidence>
<feature type="domain" description="NAC" evidence="8">
    <location>
        <begin position="37"/>
        <end position="191"/>
    </location>
</feature>
<keyword evidence="3" id="KW-0238">DNA-binding</keyword>
<dbReference type="Pfam" id="PF02365">
    <property type="entry name" value="NAM"/>
    <property type="match status" value="1"/>
</dbReference>
<evidence type="ECO:0000313" key="9">
    <source>
        <dbReference type="EMBL" id="KAJ6735242.1"/>
    </source>
</evidence>
<dbReference type="Gene3D" id="2.170.150.80">
    <property type="entry name" value="NAC domain"/>
    <property type="match status" value="1"/>
</dbReference>
<dbReference type="FunFam" id="2.170.150.80:FF:000002">
    <property type="entry name" value="Nac domain-containing protein 86"/>
    <property type="match status" value="1"/>
</dbReference>
<dbReference type="GO" id="GO:0003677">
    <property type="term" value="F:DNA binding"/>
    <property type="evidence" value="ECO:0007669"/>
    <property type="project" value="UniProtKB-KW"/>
</dbReference>
<comment type="caution">
    <text evidence="9">The sequence shown here is derived from an EMBL/GenBank/DDBJ whole genome shotgun (WGS) entry which is preliminary data.</text>
</comment>